<dbReference type="GO" id="GO:0006508">
    <property type="term" value="P:proteolysis"/>
    <property type="evidence" value="ECO:0007669"/>
    <property type="project" value="UniProtKB-KW"/>
</dbReference>
<keyword evidence="3" id="KW-1185">Reference proteome</keyword>
<dbReference type="Gene3D" id="3.30.420.40">
    <property type="match status" value="1"/>
</dbReference>
<accession>C7M314</accession>
<reference evidence="2 3" key="1">
    <citation type="journal article" date="2009" name="Stand. Genomic Sci.">
        <title>Complete genome sequence of Acidimicrobium ferrooxidans type strain (ICP).</title>
        <authorList>
            <person name="Clum A."/>
            <person name="Nolan M."/>
            <person name="Lang E."/>
            <person name="Glavina Del Rio T."/>
            <person name="Tice H."/>
            <person name="Copeland A."/>
            <person name="Cheng J.F."/>
            <person name="Lucas S."/>
            <person name="Chen F."/>
            <person name="Bruce D."/>
            <person name="Goodwin L."/>
            <person name="Pitluck S."/>
            <person name="Ivanova N."/>
            <person name="Mavrommatis K."/>
            <person name="Mikhailova N."/>
            <person name="Pati A."/>
            <person name="Chen A."/>
            <person name="Palaniappan K."/>
            <person name="Goker M."/>
            <person name="Spring S."/>
            <person name="Land M."/>
            <person name="Hauser L."/>
            <person name="Chang Y.J."/>
            <person name="Jeffries C.C."/>
            <person name="Chain P."/>
            <person name="Bristow J."/>
            <person name="Eisen J.A."/>
            <person name="Markowitz V."/>
            <person name="Hugenholtz P."/>
            <person name="Kyrpides N.C."/>
            <person name="Klenk H.P."/>
            <person name="Lapidus A."/>
        </authorList>
    </citation>
    <scope>NUCLEOTIDE SEQUENCE [LARGE SCALE GENOMIC DNA]</scope>
    <source>
        <strain evidence="3">DSM 10331 / JCM 15462 / NBRC 103882 / ICP</strain>
    </source>
</reference>
<dbReference type="EMBL" id="CP001631">
    <property type="protein sequence ID" value="ACU53408.1"/>
    <property type="molecule type" value="Genomic_DNA"/>
</dbReference>
<evidence type="ECO:0000313" key="2">
    <source>
        <dbReference type="EMBL" id="ACU53408.1"/>
    </source>
</evidence>
<dbReference type="AlphaFoldDB" id="C7M314"/>
<dbReference type="STRING" id="525909.Afer_0440"/>
<protein>
    <submittedName>
        <fullName evidence="2">Peptidase M22 glycoprotease</fullName>
    </submittedName>
</protein>
<sequence length="215" mass="21860">MSADEVTLLALDLATRPSIIAARVAGVTQAVRGVSTHPLADLGARVRDVLGQATPEVVGVVTGPGSVLGLRAGAAFVRTYASATGATLVPLHTGEAVAASVPDEPVLWVVAPVGRGRVSLVATERGQVVSEAIVGVEELRIPRGEPVAGPGLARGLIGEGRSTGVVEPTGNGLLAALVRRWRAGESADPHSLAVRYSVDAGVRLPRRFAEGGGRP</sequence>
<name>C7M314_ACIFD</name>
<organism evidence="2 3">
    <name type="scientific">Acidimicrobium ferrooxidans (strain DSM 10331 / JCM 15462 / NBRC 103882 / ICP)</name>
    <dbReference type="NCBI Taxonomy" id="525909"/>
    <lineage>
        <taxon>Bacteria</taxon>
        <taxon>Bacillati</taxon>
        <taxon>Actinomycetota</taxon>
        <taxon>Acidimicrobiia</taxon>
        <taxon>Acidimicrobiales</taxon>
        <taxon>Acidimicrobiaceae</taxon>
        <taxon>Acidimicrobium</taxon>
    </lineage>
</organism>
<evidence type="ECO:0000313" key="3">
    <source>
        <dbReference type="Proteomes" id="UP000000771"/>
    </source>
</evidence>
<keyword evidence="2" id="KW-0378">Hydrolase</keyword>
<dbReference type="SUPFAM" id="SSF53067">
    <property type="entry name" value="Actin-like ATPase domain"/>
    <property type="match status" value="1"/>
</dbReference>
<proteinExistence type="predicted"/>
<dbReference type="KEGG" id="afo:Afer_0440"/>
<feature type="domain" description="Gcp-like" evidence="1">
    <location>
        <begin position="56"/>
        <end position="121"/>
    </location>
</feature>
<dbReference type="InterPro" id="IPR043129">
    <property type="entry name" value="ATPase_NBD"/>
</dbReference>
<dbReference type="Pfam" id="PF00814">
    <property type="entry name" value="TsaD"/>
    <property type="match status" value="1"/>
</dbReference>
<dbReference type="Proteomes" id="UP000000771">
    <property type="component" value="Chromosome"/>
</dbReference>
<dbReference type="GO" id="GO:0008233">
    <property type="term" value="F:peptidase activity"/>
    <property type="evidence" value="ECO:0007669"/>
    <property type="project" value="UniProtKB-KW"/>
</dbReference>
<gene>
    <name evidence="2" type="ordered locus">Afer_0440</name>
</gene>
<dbReference type="eggNOG" id="COG1214">
    <property type="taxonomic scope" value="Bacteria"/>
</dbReference>
<dbReference type="RefSeq" id="WP_015797909.1">
    <property type="nucleotide sequence ID" value="NC_013124.1"/>
</dbReference>
<evidence type="ECO:0000259" key="1">
    <source>
        <dbReference type="Pfam" id="PF00814"/>
    </source>
</evidence>
<dbReference type="HOGENOM" id="CLU_1280898_0_0_11"/>
<dbReference type="InterPro" id="IPR000905">
    <property type="entry name" value="Gcp-like_dom"/>
</dbReference>
<keyword evidence="2" id="KW-0645">Protease</keyword>